<evidence type="ECO:0000313" key="12">
    <source>
        <dbReference type="EMBL" id="RKP50965.1"/>
    </source>
</evidence>
<evidence type="ECO:0000256" key="8">
    <source>
        <dbReference type="PROSITE-ProRule" id="PRU00284"/>
    </source>
</evidence>
<keyword evidence="6 10" id="KW-0472">Membrane</keyword>
<dbReference type="InterPro" id="IPR033480">
    <property type="entry name" value="sCache_2"/>
</dbReference>
<evidence type="ECO:0000256" key="3">
    <source>
        <dbReference type="ARBA" id="ARBA00022481"/>
    </source>
</evidence>
<evidence type="ECO:0000256" key="9">
    <source>
        <dbReference type="SAM" id="Coils"/>
    </source>
</evidence>
<dbReference type="SMART" id="SM00283">
    <property type="entry name" value="MA"/>
    <property type="match status" value="1"/>
</dbReference>
<evidence type="ECO:0000256" key="1">
    <source>
        <dbReference type="ARBA" id="ARBA00004651"/>
    </source>
</evidence>
<keyword evidence="8" id="KW-0807">Transducer</keyword>
<dbReference type="SUPFAM" id="SSF58104">
    <property type="entry name" value="Methyl-accepting chemotaxis protein (MCP) signaling domain"/>
    <property type="match status" value="1"/>
</dbReference>
<keyword evidence="9" id="KW-0175">Coiled coil</keyword>
<dbReference type="OrthoDB" id="8555762at2"/>
<dbReference type="GO" id="GO:0005886">
    <property type="term" value="C:plasma membrane"/>
    <property type="evidence" value="ECO:0007669"/>
    <property type="project" value="UniProtKB-SubCell"/>
</dbReference>
<protein>
    <recommendedName>
        <fullName evidence="11">Methyl-accepting transducer domain-containing protein</fullName>
    </recommendedName>
</protein>
<evidence type="ECO:0000256" key="2">
    <source>
        <dbReference type="ARBA" id="ARBA00022475"/>
    </source>
</evidence>
<dbReference type="FunFam" id="1.10.287.950:FF:000001">
    <property type="entry name" value="Methyl-accepting chemotaxis sensory transducer"/>
    <property type="match status" value="1"/>
</dbReference>
<dbReference type="EMBL" id="RBZV01000002">
    <property type="protein sequence ID" value="RKP50965.1"/>
    <property type="molecule type" value="Genomic_DNA"/>
</dbReference>
<dbReference type="PROSITE" id="PS50111">
    <property type="entry name" value="CHEMOTAXIS_TRANSDUC_2"/>
    <property type="match status" value="1"/>
</dbReference>
<dbReference type="RefSeq" id="WP_121277050.1">
    <property type="nucleotide sequence ID" value="NZ_RBZV01000002.1"/>
</dbReference>
<dbReference type="InterPro" id="IPR004089">
    <property type="entry name" value="MCPsignal_dom"/>
</dbReference>
<dbReference type="GO" id="GO:0007165">
    <property type="term" value="P:signal transduction"/>
    <property type="evidence" value="ECO:0007669"/>
    <property type="project" value="UniProtKB-KW"/>
</dbReference>
<accession>A0A494XJS1</accession>
<dbReference type="SMART" id="SM01049">
    <property type="entry name" value="Cache_2"/>
    <property type="match status" value="1"/>
</dbReference>
<dbReference type="InterPro" id="IPR051310">
    <property type="entry name" value="MCP_chemotaxis"/>
</dbReference>
<keyword evidence="5 10" id="KW-1133">Transmembrane helix</keyword>
<evidence type="ECO:0000256" key="4">
    <source>
        <dbReference type="ARBA" id="ARBA00022692"/>
    </source>
</evidence>
<proteinExistence type="inferred from homology"/>
<dbReference type="Gene3D" id="1.10.287.950">
    <property type="entry name" value="Methyl-accepting chemotaxis protein"/>
    <property type="match status" value="1"/>
</dbReference>
<dbReference type="GO" id="GO:0006935">
    <property type="term" value="P:chemotaxis"/>
    <property type="evidence" value="ECO:0007669"/>
    <property type="project" value="InterPro"/>
</dbReference>
<keyword evidence="13" id="KW-1185">Reference proteome</keyword>
<dbReference type="Pfam" id="PF17200">
    <property type="entry name" value="sCache_2"/>
    <property type="match status" value="1"/>
</dbReference>
<keyword evidence="3" id="KW-0488">Methylation</keyword>
<feature type="transmembrane region" description="Helical" evidence="10">
    <location>
        <begin position="183"/>
        <end position="209"/>
    </location>
</feature>
<name>A0A494XJS1_9BURK</name>
<keyword evidence="4 10" id="KW-0812">Transmembrane</keyword>
<dbReference type="PANTHER" id="PTHR43531:SF14">
    <property type="entry name" value="METHYL-ACCEPTING CHEMOTAXIS PROTEIN I-RELATED"/>
    <property type="match status" value="1"/>
</dbReference>
<evidence type="ECO:0000259" key="11">
    <source>
        <dbReference type="PROSITE" id="PS50111"/>
    </source>
</evidence>
<comment type="similarity">
    <text evidence="7">Belongs to the methyl-accepting chemotaxis (MCP) protein family.</text>
</comment>
<evidence type="ECO:0000256" key="6">
    <source>
        <dbReference type="ARBA" id="ARBA00023136"/>
    </source>
</evidence>
<dbReference type="PRINTS" id="PR00260">
    <property type="entry name" value="CHEMTRNSDUCR"/>
</dbReference>
<evidence type="ECO:0000256" key="5">
    <source>
        <dbReference type="ARBA" id="ARBA00022989"/>
    </source>
</evidence>
<feature type="coiled-coil region" evidence="9">
    <location>
        <begin position="471"/>
        <end position="498"/>
    </location>
</feature>
<reference evidence="12 13" key="1">
    <citation type="submission" date="2018-10" db="EMBL/GenBank/DDBJ databases">
        <title>Paraburkholderia sp. 7MK8-2, isolated from soil.</title>
        <authorList>
            <person name="Gao Z.-H."/>
            <person name="Qiu L.-H."/>
        </authorList>
    </citation>
    <scope>NUCLEOTIDE SEQUENCE [LARGE SCALE GENOMIC DNA]</scope>
    <source>
        <strain evidence="12 13">7MK8-2</strain>
    </source>
</reference>
<dbReference type="AlphaFoldDB" id="A0A494XJS1"/>
<evidence type="ECO:0000256" key="10">
    <source>
        <dbReference type="SAM" id="Phobius"/>
    </source>
</evidence>
<feature type="domain" description="Methyl-accepting transducer" evidence="11">
    <location>
        <begin position="271"/>
        <end position="500"/>
    </location>
</feature>
<sequence>MKGLSLHRKLLLALTLMWLGLLLLAGWGSLHERATMIRDRKADIKNVVDTATGIVKGYAALAQAGTMTQDAAQKEAMTRLAQMRYGSDGYVFIIDSRPVVIMHPTNSKLVNKNVAQQTDGKGKLLFMEMVKASRAQGEGYVDYDALVVGSTTQRAPKLTYVKYFEPWDWTIATGVYLQDIDEAFYGTLLTNLIVLIATGGIVTAVMLLINRSILRSLGGEPAYAADVASRIAERDLQATVVLQPGDNESLLHAIASMQGSLSSVIGSIRSSAESISAAAQQIASGNTDLSSRTEQQAASLQETAASMEQLTGTVKHNADNASQATVLAAKASDIAGRGGEVVGRVVSTMNEITASSTKIADIIGVIEGIAFQTNILALNAAVEAARAGEQGRGFAVVAGEVRSLAQRSATAAKEIKALIDDSTGKVQSGADLVTQAGQTMQEIVGSVKQVVDIMGEIAAASDEQSTGIEQVNRAVAQMDSATQQNAALVEQVSAAAQNMHDQAARLAQAARSFKVGASSSTLS</sequence>
<dbReference type="Pfam" id="PF00015">
    <property type="entry name" value="MCPsignal"/>
    <property type="match status" value="1"/>
</dbReference>
<evidence type="ECO:0000313" key="13">
    <source>
        <dbReference type="Proteomes" id="UP000280434"/>
    </source>
</evidence>
<gene>
    <name evidence="12" type="ORF">D7S89_07880</name>
</gene>
<comment type="subcellular location">
    <subcellularLocation>
        <location evidence="1">Cell membrane</location>
        <topology evidence="1">Multi-pass membrane protein</topology>
    </subcellularLocation>
</comment>
<dbReference type="Gene3D" id="3.30.450.20">
    <property type="entry name" value="PAS domain"/>
    <property type="match status" value="1"/>
</dbReference>
<dbReference type="PANTHER" id="PTHR43531">
    <property type="entry name" value="PROTEIN ICFG"/>
    <property type="match status" value="1"/>
</dbReference>
<keyword evidence="2" id="KW-1003">Cell membrane</keyword>
<dbReference type="CDD" id="cd11386">
    <property type="entry name" value="MCP_signal"/>
    <property type="match status" value="1"/>
</dbReference>
<organism evidence="12 13">
    <name type="scientific">Trinickia fusca</name>
    <dbReference type="NCBI Taxonomy" id="2419777"/>
    <lineage>
        <taxon>Bacteria</taxon>
        <taxon>Pseudomonadati</taxon>
        <taxon>Pseudomonadota</taxon>
        <taxon>Betaproteobacteria</taxon>
        <taxon>Burkholderiales</taxon>
        <taxon>Burkholderiaceae</taxon>
        <taxon>Trinickia</taxon>
    </lineage>
</organism>
<dbReference type="Proteomes" id="UP000280434">
    <property type="component" value="Unassembled WGS sequence"/>
</dbReference>
<comment type="caution">
    <text evidence="12">The sequence shown here is derived from an EMBL/GenBank/DDBJ whole genome shotgun (WGS) entry which is preliminary data.</text>
</comment>
<evidence type="ECO:0000256" key="7">
    <source>
        <dbReference type="ARBA" id="ARBA00029447"/>
    </source>
</evidence>
<dbReference type="GO" id="GO:0004888">
    <property type="term" value="F:transmembrane signaling receptor activity"/>
    <property type="evidence" value="ECO:0007669"/>
    <property type="project" value="InterPro"/>
</dbReference>
<dbReference type="InterPro" id="IPR004090">
    <property type="entry name" value="Chemotax_Me-accpt_rcpt"/>
</dbReference>